<evidence type="ECO:0000313" key="10">
    <source>
        <dbReference type="Proteomes" id="UP001597520"/>
    </source>
</evidence>
<evidence type="ECO:0000256" key="7">
    <source>
        <dbReference type="ARBA" id="ARBA00022833"/>
    </source>
</evidence>
<dbReference type="NCBIfam" id="TIGR03178">
    <property type="entry name" value="allantoinase"/>
    <property type="match status" value="1"/>
</dbReference>
<dbReference type="Gene3D" id="2.30.40.10">
    <property type="entry name" value="Urease, subunit C, domain 1"/>
    <property type="match status" value="1"/>
</dbReference>
<dbReference type="InterPro" id="IPR002195">
    <property type="entry name" value="Dihydroorotase_CS"/>
</dbReference>
<sequence>MNTWDTVIRNGEVVLGGRVEQLDIGIRDGIITTLGRRLDDTAEWEYDAAGFHVFPGLIDVHVHFNEPGRTDWEGFQSGSQMLAAGGCTTYFDMPLNGVPSTVTREAMLQKKEHAGHHSILDAGLWGGLMPGHVQDIKDMADGVIGFKAFMAPSGNPEFEKSDDQTLLDGMKEIADCGKVLALHAESAPIIEHMKSRQTGTDADSYARSRPAEAESEAVRRALSFARITGCALHFVHISNAETIHIIDQAKKEGMDVTVETCAHYLLFNHDTLLTWGASAKCAPPLRGEQERQALVQCLLDNKIDMVTSDHSPCPPELKDTDDMFQAWGGINGGQFTLSALIETALGHDVPLSRVAKWGAQAPARRFQMEDTRGAVQEGLHADLSIVDLRRETRITKQDLYTKHRESLYEGHTFPCRIVRTFQRGRTVYDQAQGAVEQP</sequence>
<keyword evidence="10" id="KW-1185">Reference proteome</keyword>
<dbReference type="InterPro" id="IPR032466">
    <property type="entry name" value="Metal_Hydrolase"/>
</dbReference>
<dbReference type="SUPFAM" id="SSF51556">
    <property type="entry name" value="Metallo-dependent hydrolases"/>
    <property type="match status" value="1"/>
</dbReference>
<dbReference type="InterPro" id="IPR011059">
    <property type="entry name" value="Metal-dep_hydrolase_composite"/>
</dbReference>
<dbReference type="PANTHER" id="PTHR43668:SF4">
    <property type="entry name" value="ALLANTOINASE"/>
    <property type="match status" value="1"/>
</dbReference>
<dbReference type="EMBL" id="JBHUML010000003">
    <property type="protein sequence ID" value="MFD2706114.1"/>
    <property type="molecule type" value="Genomic_DNA"/>
</dbReference>
<dbReference type="InterPro" id="IPR017593">
    <property type="entry name" value="Allantoinase"/>
</dbReference>
<evidence type="ECO:0000256" key="6">
    <source>
        <dbReference type="ARBA" id="ARBA00022801"/>
    </source>
</evidence>
<comment type="cofactor">
    <cofactor evidence="1">
        <name>Zn(2+)</name>
        <dbReference type="ChEBI" id="CHEBI:29105"/>
    </cofactor>
</comment>
<organism evidence="9 10">
    <name type="scientific">Salibacterium lacus</name>
    <dbReference type="NCBI Taxonomy" id="1898109"/>
    <lineage>
        <taxon>Bacteria</taxon>
        <taxon>Bacillati</taxon>
        <taxon>Bacillota</taxon>
        <taxon>Bacilli</taxon>
        <taxon>Bacillales</taxon>
        <taxon>Bacillaceae</taxon>
    </lineage>
</organism>
<dbReference type="RefSeq" id="WP_380713421.1">
    <property type="nucleotide sequence ID" value="NZ_JBHUML010000003.1"/>
</dbReference>
<dbReference type="InterPro" id="IPR006680">
    <property type="entry name" value="Amidohydro-rel"/>
</dbReference>
<evidence type="ECO:0000313" key="9">
    <source>
        <dbReference type="EMBL" id="MFD2706114.1"/>
    </source>
</evidence>
<name>A0ABW5T3U0_9BACI</name>
<keyword evidence="5" id="KW-0479">Metal-binding</keyword>
<keyword evidence="6 9" id="KW-0378">Hydrolase</keyword>
<dbReference type="PROSITE" id="PS00482">
    <property type="entry name" value="DIHYDROOROTASE_1"/>
    <property type="match status" value="1"/>
</dbReference>
<dbReference type="Gene3D" id="3.20.20.140">
    <property type="entry name" value="Metal-dependent hydrolases"/>
    <property type="match status" value="1"/>
</dbReference>
<keyword evidence="7" id="KW-0862">Zinc</keyword>
<reference evidence="10" key="1">
    <citation type="journal article" date="2019" name="Int. J. Syst. Evol. Microbiol.">
        <title>The Global Catalogue of Microorganisms (GCM) 10K type strain sequencing project: providing services to taxonomists for standard genome sequencing and annotation.</title>
        <authorList>
            <consortium name="The Broad Institute Genomics Platform"/>
            <consortium name="The Broad Institute Genome Sequencing Center for Infectious Disease"/>
            <person name="Wu L."/>
            <person name="Ma J."/>
        </authorList>
    </citation>
    <scope>NUCLEOTIDE SEQUENCE [LARGE SCALE GENOMIC DNA]</scope>
    <source>
        <strain evidence="10">KCTC 33792</strain>
    </source>
</reference>
<dbReference type="Pfam" id="PF01979">
    <property type="entry name" value="Amidohydro_1"/>
    <property type="match status" value="1"/>
</dbReference>
<dbReference type="Proteomes" id="UP001597520">
    <property type="component" value="Unassembled WGS sequence"/>
</dbReference>
<evidence type="ECO:0000256" key="1">
    <source>
        <dbReference type="ARBA" id="ARBA00001947"/>
    </source>
</evidence>
<accession>A0ABW5T3U0</accession>
<dbReference type="InterPro" id="IPR050138">
    <property type="entry name" value="DHOase/Allantoinase_Hydrolase"/>
</dbReference>
<evidence type="ECO:0000256" key="2">
    <source>
        <dbReference type="ARBA" id="ARBA00002368"/>
    </source>
</evidence>
<evidence type="ECO:0000259" key="8">
    <source>
        <dbReference type="Pfam" id="PF01979"/>
    </source>
</evidence>
<dbReference type="EC" id="3.5.2.5" evidence="9"/>
<protein>
    <submittedName>
        <fullName evidence="9">Allantoinase AllB</fullName>
        <ecNumber evidence="9">3.5.2.5</ecNumber>
    </submittedName>
</protein>
<dbReference type="SUPFAM" id="SSF51338">
    <property type="entry name" value="Composite domain of metallo-dependent hydrolases"/>
    <property type="match status" value="1"/>
</dbReference>
<comment type="caution">
    <text evidence="9">The sequence shown here is derived from an EMBL/GenBank/DDBJ whole genome shotgun (WGS) entry which is preliminary data.</text>
</comment>
<comment type="function">
    <text evidence="2">Catalyzes the reversible cyclization of carbamoyl aspartate to dihydroorotate.</text>
</comment>
<evidence type="ECO:0000256" key="4">
    <source>
        <dbReference type="ARBA" id="ARBA00011881"/>
    </source>
</evidence>
<proteinExistence type="inferred from homology"/>
<dbReference type="PANTHER" id="PTHR43668">
    <property type="entry name" value="ALLANTOINASE"/>
    <property type="match status" value="1"/>
</dbReference>
<dbReference type="GO" id="GO:0004038">
    <property type="term" value="F:allantoinase activity"/>
    <property type="evidence" value="ECO:0007669"/>
    <property type="project" value="UniProtKB-EC"/>
</dbReference>
<evidence type="ECO:0000256" key="5">
    <source>
        <dbReference type="ARBA" id="ARBA00022723"/>
    </source>
</evidence>
<evidence type="ECO:0000256" key="3">
    <source>
        <dbReference type="ARBA" id="ARBA00010286"/>
    </source>
</evidence>
<comment type="similarity">
    <text evidence="3">Belongs to the metallo-dependent hydrolases superfamily. DHOase family. Class I DHOase subfamily.</text>
</comment>
<feature type="domain" description="Amidohydrolase-related" evidence="8">
    <location>
        <begin position="53"/>
        <end position="427"/>
    </location>
</feature>
<comment type="subunit">
    <text evidence="4">Homotetramer.</text>
</comment>
<gene>
    <name evidence="9" type="primary">allB</name>
    <name evidence="9" type="ORF">ACFSUB_11625</name>
</gene>